<comment type="caution">
    <text evidence="1">The sequence shown here is derived from an EMBL/GenBank/DDBJ whole genome shotgun (WGS) entry which is preliminary data.</text>
</comment>
<dbReference type="EMBL" id="AZMJ01000602">
    <property type="protein sequence ID" value="ETI96975.1"/>
    <property type="molecule type" value="Genomic_DNA"/>
</dbReference>
<dbReference type="AlphaFoldDB" id="W1UU50"/>
<name>W1UU50_9FIRM</name>
<feature type="non-terminal residue" evidence="1">
    <location>
        <position position="1"/>
    </location>
</feature>
<evidence type="ECO:0000313" key="2">
    <source>
        <dbReference type="Proteomes" id="UP000018855"/>
    </source>
</evidence>
<evidence type="ECO:0000313" key="1">
    <source>
        <dbReference type="EMBL" id="ETI96975.1"/>
    </source>
</evidence>
<organism evidence="1 2">
    <name type="scientific">Veillonella dispar DORA_11</name>
    <dbReference type="NCBI Taxonomy" id="1403949"/>
    <lineage>
        <taxon>Bacteria</taxon>
        <taxon>Bacillati</taxon>
        <taxon>Bacillota</taxon>
        <taxon>Negativicutes</taxon>
        <taxon>Veillonellales</taxon>
        <taxon>Veillonellaceae</taxon>
        <taxon>Veillonella</taxon>
    </lineage>
</organism>
<gene>
    <name evidence="1" type="ORF">Q619_VDC00602G0001</name>
</gene>
<protein>
    <submittedName>
        <fullName evidence="1">Uncharacterized protein</fullName>
    </submittedName>
</protein>
<proteinExistence type="predicted"/>
<sequence>AQAIYRTYMKRLHKRIQLAHEQSVYAFNVT</sequence>
<accession>W1UU50</accession>
<dbReference type="Proteomes" id="UP000018855">
    <property type="component" value="Unassembled WGS sequence"/>
</dbReference>
<reference evidence="1 2" key="1">
    <citation type="submission" date="2013-12" db="EMBL/GenBank/DDBJ databases">
        <title>A Varibaculum cambriense genome reconstructed from a premature infant gut community with otherwise low bacterial novelty that shifts toward anaerobic metabolism during the third week of life.</title>
        <authorList>
            <person name="Brown C.T."/>
            <person name="Sharon I."/>
            <person name="Thomas B.C."/>
            <person name="Castelle C.J."/>
            <person name="Morowitz M.J."/>
            <person name="Banfield J.F."/>
        </authorList>
    </citation>
    <scope>NUCLEOTIDE SEQUENCE [LARGE SCALE GENOMIC DNA]</scope>
    <source>
        <strain evidence="2">DORA_11</strain>
    </source>
</reference>